<dbReference type="PANTHER" id="PTHR13789">
    <property type="entry name" value="MONOOXYGENASE"/>
    <property type="match status" value="1"/>
</dbReference>
<evidence type="ECO:0000256" key="5">
    <source>
        <dbReference type="ARBA" id="ARBA00023033"/>
    </source>
</evidence>
<dbReference type="InterPro" id="IPR050493">
    <property type="entry name" value="FAD-dep_Monooxygenase_BioMet"/>
</dbReference>
<dbReference type="Gene3D" id="3.50.50.60">
    <property type="entry name" value="FAD/NAD(P)-binding domain"/>
    <property type="match status" value="1"/>
</dbReference>
<proteinExistence type="inferred from homology"/>
<dbReference type="InterPro" id="IPR036188">
    <property type="entry name" value="FAD/NAD-bd_sf"/>
</dbReference>
<evidence type="ECO:0000313" key="8">
    <source>
        <dbReference type="EMBL" id="KAK5118006.1"/>
    </source>
</evidence>
<keyword evidence="2" id="KW-0285">Flavoprotein</keyword>
<dbReference type="GO" id="GO:0071949">
    <property type="term" value="F:FAD binding"/>
    <property type="evidence" value="ECO:0007669"/>
    <property type="project" value="InterPro"/>
</dbReference>
<dbReference type="InterPro" id="IPR002938">
    <property type="entry name" value="FAD-bd"/>
</dbReference>
<evidence type="ECO:0000256" key="1">
    <source>
        <dbReference type="ARBA" id="ARBA00007992"/>
    </source>
</evidence>
<organism evidence="8 9">
    <name type="scientific">Meristemomyces frigidus</name>
    <dbReference type="NCBI Taxonomy" id="1508187"/>
    <lineage>
        <taxon>Eukaryota</taxon>
        <taxon>Fungi</taxon>
        <taxon>Dikarya</taxon>
        <taxon>Ascomycota</taxon>
        <taxon>Pezizomycotina</taxon>
        <taxon>Dothideomycetes</taxon>
        <taxon>Dothideomycetidae</taxon>
        <taxon>Mycosphaerellales</taxon>
        <taxon>Teratosphaeriaceae</taxon>
        <taxon>Meristemomyces</taxon>
    </lineage>
</organism>
<feature type="domain" description="FAD-binding" evidence="7">
    <location>
        <begin position="11"/>
        <end position="348"/>
    </location>
</feature>
<dbReference type="Proteomes" id="UP001310890">
    <property type="component" value="Unassembled WGS sequence"/>
</dbReference>
<protein>
    <recommendedName>
        <fullName evidence="7">FAD-binding domain-containing protein</fullName>
    </recommendedName>
</protein>
<evidence type="ECO:0000256" key="2">
    <source>
        <dbReference type="ARBA" id="ARBA00022630"/>
    </source>
</evidence>
<comment type="similarity">
    <text evidence="1">Belongs to the paxM FAD-dependent monooxygenase family.</text>
</comment>
<dbReference type="SUPFAM" id="SSF51905">
    <property type="entry name" value="FAD/NAD(P)-binding domain"/>
    <property type="match status" value="1"/>
</dbReference>
<dbReference type="SUPFAM" id="SSF54373">
    <property type="entry name" value="FAD-linked reductases, C-terminal domain"/>
    <property type="match status" value="1"/>
</dbReference>
<accession>A0AAN7TJB7</accession>
<gene>
    <name evidence="8" type="ORF">LTR62_004050</name>
</gene>
<keyword evidence="4" id="KW-0560">Oxidoreductase</keyword>
<name>A0AAN7TJB7_9PEZI</name>
<evidence type="ECO:0000256" key="4">
    <source>
        <dbReference type="ARBA" id="ARBA00023002"/>
    </source>
</evidence>
<reference evidence="8" key="1">
    <citation type="submission" date="2023-08" db="EMBL/GenBank/DDBJ databases">
        <title>Black Yeasts Isolated from many extreme environments.</title>
        <authorList>
            <person name="Coleine C."/>
            <person name="Stajich J.E."/>
            <person name="Selbmann L."/>
        </authorList>
    </citation>
    <scope>NUCLEOTIDE SEQUENCE</scope>
    <source>
        <strain evidence="8">CCFEE 5401</strain>
    </source>
</reference>
<sequence>MTSKTQEPFRIAVVGGGIGGLFCALAIHHHCSGAGIPLHIDVYEQASEYKEIGAGVGLGINAARLVHKLRLGERLNSFAGDRTGVWITFRRYNDSGEIVTIPVHDKETVRQAPCARSDLLDMLRGAVEERGAARLHTGKKCMGVEDLEKGVRLRFADSLTAEADLVIGCDGIHSALRNQFVVDKPVFSGQIAYRGVVPTKSLPNWPFESWSVLWSAKHRHFLVFPIARNEELNVVAFITKPEKEVADVKESWTSICDRKDVYADFKGFDKPVQDIIDLMPEQPSKWRLNDREPLDRWHYFDGKVILLGDAAHAMLPHLGAGAGQSMEDGWVLGRALGEHLSGHTGSNFTSLQTTARLYQDVRLPRAQKTQATSRAAGNTYEMQTPDMLELSFEECIPLIAKRTGERMKSVWEEDLDATYERVRDEGAQRVASGTSKQSPTSGALATGQGEGIEVE</sequence>
<evidence type="ECO:0000256" key="3">
    <source>
        <dbReference type="ARBA" id="ARBA00022827"/>
    </source>
</evidence>
<evidence type="ECO:0000259" key="7">
    <source>
        <dbReference type="Pfam" id="PF01494"/>
    </source>
</evidence>
<feature type="region of interest" description="Disordered" evidence="6">
    <location>
        <begin position="424"/>
        <end position="455"/>
    </location>
</feature>
<evidence type="ECO:0000313" key="9">
    <source>
        <dbReference type="Proteomes" id="UP001310890"/>
    </source>
</evidence>
<dbReference type="PRINTS" id="PR00420">
    <property type="entry name" value="RNGMNOXGNASE"/>
</dbReference>
<dbReference type="EMBL" id="JAVRRL010000003">
    <property type="protein sequence ID" value="KAK5118006.1"/>
    <property type="molecule type" value="Genomic_DNA"/>
</dbReference>
<feature type="compositionally biased region" description="Polar residues" evidence="6">
    <location>
        <begin position="431"/>
        <end position="443"/>
    </location>
</feature>
<keyword evidence="5" id="KW-0503">Monooxygenase</keyword>
<dbReference type="PANTHER" id="PTHR13789:SF309">
    <property type="entry name" value="PUTATIVE (AFU_ORTHOLOGUE AFUA_6G14510)-RELATED"/>
    <property type="match status" value="1"/>
</dbReference>
<dbReference type="GO" id="GO:0004497">
    <property type="term" value="F:monooxygenase activity"/>
    <property type="evidence" value="ECO:0007669"/>
    <property type="project" value="UniProtKB-KW"/>
</dbReference>
<comment type="caution">
    <text evidence="8">The sequence shown here is derived from an EMBL/GenBank/DDBJ whole genome shotgun (WGS) entry which is preliminary data.</text>
</comment>
<dbReference type="AlphaFoldDB" id="A0AAN7TJB7"/>
<keyword evidence="3" id="KW-0274">FAD</keyword>
<dbReference type="Pfam" id="PF01494">
    <property type="entry name" value="FAD_binding_3"/>
    <property type="match status" value="1"/>
</dbReference>
<evidence type="ECO:0000256" key="6">
    <source>
        <dbReference type="SAM" id="MobiDB-lite"/>
    </source>
</evidence>